<keyword evidence="1" id="KW-0732">Signal</keyword>
<dbReference type="RefSeq" id="WP_129427998.1">
    <property type="nucleotide sequence ID" value="NZ_SDWV01000019.1"/>
</dbReference>
<dbReference type="EMBL" id="SDWV01000019">
    <property type="protein sequence ID" value="RYC05862.1"/>
    <property type="molecule type" value="Genomic_DNA"/>
</dbReference>
<protein>
    <recommendedName>
        <fullName evidence="4">Secreted protein</fullName>
    </recommendedName>
</protein>
<accession>A0A4Q2SK84</accession>
<dbReference type="OrthoDB" id="3638551at2"/>
<name>A0A4Q2SK84_9ACTN</name>
<evidence type="ECO:0000256" key="1">
    <source>
        <dbReference type="SAM" id="SignalP"/>
    </source>
</evidence>
<proteinExistence type="predicted"/>
<reference evidence="2 3" key="1">
    <citation type="submission" date="2019-01" db="EMBL/GenBank/DDBJ databases">
        <title>Novel species of Nocardioides.</title>
        <authorList>
            <person name="Liu Q."/>
            <person name="X Y.-H."/>
        </authorList>
    </citation>
    <scope>NUCLEOTIDE SEQUENCE [LARGE SCALE GENOMIC DNA]</scope>
    <source>
        <strain evidence="2 3">HLT2-9</strain>
    </source>
</reference>
<comment type="caution">
    <text evidence="2">The sequence shown here is derived from an EMBL/GenBank/DDBJ whole genome shotgun (WGS) entry which is preliminary data.</text>
</comment>
<evidence type="ECO:0000313" key="2">
    <source>
        <dbReference type="EMBL" id="RYC05862.1"/>
    </source>
</evidence>
<evidence type="ECO:0008006" key="4">
    <source>
        <dbReference type="Google" id="ProtNLM"/>
    </source>
</evidence>
<gene>
    <name evidence="2" type="ORF">EUA94_16530</name>
</gene>
<feature type="chain" id="PRO_5020590515" description="Secreted protein" evidence="1">
    <location>
        <begin position="26"/>
        <end position="162"/>
    </location>
</feature>
<dbReference type="AlphaFoldDB" id="A0A4Q2SK84"/>
<feature type="signal peptide" evidence="1">
    <location>
        <begin position="1"/>
        <end position="25"/>
    </location>
</feature>
<sequence length="162" mass="18043">MRRFTLSIALSLIGIVTWGGAPASAALADRDVRSESEWVYLPVQVQREVALPYMKRSDWMKSVACYTEYCVHQFRYPPSYGGGFGSHITYSWQIQAGSNGRICVQGQWNRDTTGRTWDTGWAPLGCGESGGGRLHWGPFLGEPSVRAKVQPGFLGSAYVWKF</sequence>
<keyword evidence="3" id="KW-1185">Reference proteome</keyword>
<evidence type="ECO:0000313" key="3">
    <source>
        <dbReference type="Proteomes" id="UP000291101"/>
    </source>
</evidence>
<organism evidence="2 3">
    <name type="scientific">Nocardioides zhouii</name>
    <dbReference type="NCBI Taxonomy" id="1168729"/>
    <lineage>
        <taxon>Bacteria</taxon>
        <taxon>Bacillati</taxon>
        <taxon>Actinomycetota</taxon>
        <taxon>Actinomycetes</taxon>
        <taxon>Propionibacteriales</taxon>
        <taxon>Nocardioidaceae</taxon>
        <taxon>Nocardioides</taxon>
    </lineage>
</organism>
<dbReference type="Proteomes" id="UP000291101">
    <property type="component" value="Unassembled WGS sequence"/>
</dbReference>